<dbReference type="Proteomes" id="UP000030475">
    <property type="component" value="Unassembled WGS sequence"/>
</dbReference>
<reference evidence="2 3" key="1">
    <citation type="submission" date="2014-08" db="EMBL/GenBank/DDBJ databases">
        <authorList>
            <person name="Bunnell A."/>
            <person name="Chain P.S."/>
            <person name="Chertkov O."/>
            <person name="Currie B.J."/>
            <person name="Daligault H.E."/>
            <person name="Davenport K.W."/>
            <person name="Davis C."/>
            <person name="Gleasner C.D."/>
            <person name="Johnson S.L."/>
            <person name="Kaestli M."/>
            <person name="Koren S."/>
            <person name="Kunde Y.A."/>
            <person name="Mayo M."/>
            <person name="McMurry K.K."/>
            <person name="Price E.P."/>
            <person name="Reitenga K.G."/>
            <person name="Robison R."/>
            <person name="Rosovitz M.J."/>
            <person name="Sarovich D.S."/>
            <person name="Teshima H."/>
        </authorList>
    </citation>
    <scope>NUCLEOTIDE SEQUENCE [LARGE SCALE GENOMIC DNA]</scope>
    <source>
        <strain evidence="2 3">MSHR44</strain>
    </source>
</reference>
<organism evidence="2 3">
    <name type="scientific">Burkholderia pseudomallei</name>
    <name type="common">Pseudomonas pseudomallei</name>
    <dbReference type="NCBI Taxonomy" id="28450"/>
    <lineage>
        <taxon>Bacteria</taxon>
        <taxon>Pseudomonadati</taxon>
        <taxon>Pseudomonadota</taxon>
        <taxon>Betaproteobacteria</taxon>
        <taxon>Burkholderiales</taxon>
        <taxon>Burkholderiaceae</taxon>
        <taxon>Burkholderia</taxon>
        <taxon>pseudomallei group</taxon>
    </lineage>
</organism>
<gene>
    <name evidence="2" type="ORF">Y036_2885</name>
</gene>
<evidence type="ECO:0000313" key="3">
    <source>
        <dbReference type="Proteomes" id="UP000030475"/>
    </source>
</evidence>
<proteinExistence type="predicted"/>
<comment type="caution">
    <text evidence="2">The sequence shown here is derived from an EMBL/GenBank/DDBJ whole genome shotgun (WGS) entry which is preliminary data.</text>
</comment>
<evidence type="ECO:0000259" key="1">
    <source>
        <dbReference type="Pfam" id="PF14355"/>
    </source>
</evidence>
<dbReference type="Pfam" id="PF14355">
    <property type="entry name" value="Abi_C"/>
    <property type="match status" value="1"/>
</dbReference>
<dbReference type="InterPro" id="IPR026001">
    <property type="entry name" value="Abi-like_C"/>
</dbReference>
<feature type="domain" description="Abortive infection protein-like C-terminal" evidence="1">
    <location>
        <begin position="197"/>
        <end position="270"/>
    </location>
</feature>
<evidence type="ECO:0000313" key="2">
    <source>
        <dbReference type="EMBL" id="KGX07412.1"/>
    </source>
</evidence>
<sequence length="300" mass="33267">MKLSPYTLTKLAEIVCGNLEGWPYRRGTDLVELFNQYGFRDVYESGFPSRAVFAKERLTQLSGKREMADLLCAVADPRNWFDLQQLQGGPTHDECIAKLNELLAFDKFQLVKEGPAYRVRSIDHTLIEAESIPADLPEASAASIDAQIRKCRAKIEVDDFDGAITNARALIEHLLLAIEAELSTEPPPSFDGDLGRLFNRVRSLLNLDPGRKDISDALRQVITGLASIIQGLSTMRNKMSDSHGTTYKPARHHAKLAVNCAMTLADFLFETKAYQQARGFIAPSKIPNPARNSKTTSDSA</sequence>
<dbReference type="EMBL" id="JQIM01000010">
    <property type="protein sequence ID" value="KGX07412.1"/>
    <property type="molecule type" value="Genomic_DNA"/>
</dbReference>
<dbReference type="AlphaFoldDB" id="A0AA40JBI3"/>
<name>A0AA40JBI3_BURPE</name>
<accession>A0AA40JBI3</accession>
<protein>
    <submittedName>
        <fullName evidence="2">Abortive infection family protein</fullName>
    </submittedName>
</protein>